<dbReference type="InterPro" id="IPR006612">
    <property type="entry name" value="THAP_Znf"/>
</dbReference>
<evidence type="ECO:0000256" key="2">
    <source>
        <dbReference type="ARBA" id="ARBA00022771"/>
    </source>
</evidence>
<proteinExistence type="predicted"/>
<dbReference type="PANTHER" id="PTHR46927:SF3">
    <property type="entry name" value="THAP-TYPE DOMAIN-CONTAINING PROTEIN"/>
    <property type="match status" value="1"/>
</dbReference>
<evidence type="ECO:0000259" key="7">
    <source>
        <dbReference type="PROSITE" id="PS50950"/>
    </source>
</evidence>
<evidence type="ECO:0000313" key="9">
    <source>
        <dbReference type="RefSeq" id="XP_011642678.1"/>
    </source>
</evidence>
<sequence length="281" mass="32630">MVGCCALNCNNSSKKGYIMKVFPRDTEQRAKWVANVGRQYWKPTNASCLCEVHFEPTMWEKRKDDLKKLKCDAVPTIFGSYLKKQDNEKNKSNISDLNQESRTDYIQINNLQPDSEIIKKLEINSGCDSINIAVIERNTDQSFEMQSITENIPSTSYSQQKSIEKDETTVLQKCEKILLNKQAAEIMMLRKKLEKIKDALRKVKKRSDKNLYKIQLKRIFTDDQIHALLTNSKRGRQWSNDTIIKALRLKFACGERGYKELIKQNMPLPNIRTLQMKLQGV</sequence>
<evidence type="ECO:0000256" key="3">
    <source>
        <dbReference type="ARBA" id="ARBA00022833"/>
    </source>
</evidence>
<dbReference type="PANTHER" id="PTHR46927">
    <property type="entry name" value="AGAP005574-PA"/>
    <property type="match status" value="1"/>
</dbReference>
<dbReference type="AlphaFoldDB" id="A0A6I9WIB4"/>
<dbReference type="SMART" id="SM00692">
    <property type="entry name" value="DM3"/>
    <property type="match status" value="1"/>
</dbReference>
<dbReference type="InterPro" id="IPR052224">
    <property type="entry name" value="THAP_domain_protein"/>
</dbReference>
<keyword evidence="6" id="KW-0175">Coiled coil</keyword>
<keyword evidence="4 5" id="KW-0238">DNA-binding</keyword>
<dbReference type="SMART" id="SM00980">
    <property type="entry name" value="THAP"/>
    <property type="match status" value="1"/>
</dbReference>
<keyword evidence="2 5" id="KW-0863">Zinc-finger</keyword>
<dbReference type="GO" id="GO:0008270">
    <property type="term" value="F:zinc ion binding"/>
    <property type="evidence" value="ECO:0007669"/>
    <property type="project" value="UniProtKB-KW"/>
</dbReference>
<dbReference type="OrthoDB" id="7312725at2759"/>
<reference evidence="9" key="1">
    <citation type="submission" date="2025-08" db="UniProtKB">
        <authorList>
            <consortium name="RefSeq"/>
        </authorList>
    </citation>
    <scope>IDENTIFICATION</scope>
</reference>
<protein>
    <submittedName>
        <fullName evidence="9">THAP domain-containing protein 5-like</fullName>
    </submittedName>
</protein>
<dbReference type="GO" id="GO:0003677">
    <property type="term" value="F:DNA binding"/>
    <property type="evidence" value="ECO:0007669"/>
    <property type="project" value="UniProtKB-UniRule"/>
</dbReference>
<evidence type="ECO:0000256" key="6">
    <source>
        <dbReference type="SAM" id="Coils"/>
    </source>
</evidence>
<evidence type="ECO:0000256" key="5">
    <source>
        <dbReference type="PROSITE-ProRule" id="PRU00309"/>
    </source>
</evidence>
<dbReference type="KEGG" id="pbar:105430702"/>
<dbReference type="Pfam" id="PF05485">
    <property type="entry name" value="THAP"/>
    <property type="match status" value="1"/>
</dbReference>
<dbReference type="SUPFAM" id="SSF57716">
    <property type="entry name" value="Glucocorticoid receptor-like (DNA-binding domain)"/>
    <property type="match status" value="1"/>
</dbReference>
<keyword evidence="8" id="KW-1185">Reference proteome</keyword>
<gene>
    <name evidence="9" type="primary">LOC105430702</name>
</gene>
<evidence type="ECO:0000256" key="4">
    <source>
        <dbReference type="ARBA" id="ARBA00023125"/>
    </source>
</evidence>
<feature type="domain" description="THAP-type" evidence="7">
    <location>
        <begin position="1"/>
        <end position="78"/>
    </location>
</feature>
<keyword evidence="3" id="KW-0862">Zinc</keyword>
<feature type="coiled-coil region" evidence="6">
    <location>
        <begin position="179"/>
        <end position="206"/>
    </location>
</feature>
<evidence type="ECO:0000313" key="8">
    <source>
        <dbReference type="Proteomes" id="UP000504615"/>
    </source>
</evidence>
<name>A0A6I9WIB4_9HYME</name>
<dbReference type="Proteomes" id="UP000504615">
    <property type="component" value="Unplaced"/>
</dbReference>
<organism evidence="8 9">
    <name type="scientific">Pogonomyrmex barbatus</name>
    <name type="common">red harvester ant</name>
    <dbReference type="NCBI Taxonomy" id="144034"/>
    <lineage>
        <taxon>Eukaryota</taxon>
        <taxon>Metazoa</taxon>
        <taxon>Ecdysozoa</taxon>
        <taxon>Arthropoda</taxon>
        <taxon>Hexapoda</taxon>
        <taxon>Insecta</taxon>
        <taxon>Pterygota</taxon>
        <taxon>Neoptera</taxon>
        <taxon>Endopterygota</taxon>
        <taxon>Hymenoptera</taxon>
        <taxon>Apocrita</taxon>
        <taxon>Aculeata</taxon>
        <taxon>Formicoidea</taxon>
        <taxon>Formicidae</taxon>
        <taxon>Myrmicinae</taxon>
        <taxon>Pogonomyrmex</taxon>
    </lineage>
</organism>
<accession>A0A6I9WIB4</accession>
<evidence type="ECO:0000256" key="1">
    <source>
        <dbReference type="ARBA" id="ARBA00022723"/>
    </source>
</evidence>
<dbReference type="GeneID" id="105430702"/>
<keyword evidence="1" id="KW-0479">Metal-binding</keyword>
<dbReference type="RefSeq" id="XP_011642678.1">
    <property type="nucleotide sequence ID" value="XM_011644376.2"/>
</dbReference>
<dbReference type="PROSITE" id="PS50950">
    <property type="entry name" value="ZF_THAP"/>
    <property type="match status" value="1"/>
</dbReference>